<evidence type="ECO:0000256" key="1">
    <source>
        <dbReference type="SAM" id="MobiDB-lite"/>
    </source>
</evidence>
<comment type="caution">
    <text evidence="2">The sequence shown here is derived from an EMBL/GenBank/DDBJ whole genome shotgun (WGS) entry which is preliminary data.</text>
</comment>
<feature type="compositionally biased region" description="Polar residues" evidence="1">
    <location>
        <begin position="1"/>
        <end position="32"/>
    </location>
</feature>
<keyword evidence="3" id="KW-1185">Reference proteome</keyword>
<feature type="region of interest" description="Disordered" evidence="1">
    <location>
        <begin position="1"/>
        <end position="39"/>
    </location>
</feature>
<sequence length="364" mass="39340">MGQPAFTTMRQPAAPSDSNTDRVSVGDSTASTHPHGYSEAINGTTAPWWVQLEAAQRGYRPVQHINPENDFEPGLPYLPPVKNFFQLRPIFEGNQMTSPVDDVPQAGQLKRKAAFCGKDAQQDTPDTKRAKVEIDQHQDLTFCRTSTSTLILFPDLRHSALISRGSTSPNGANLQPPLSNTNLHSQALVLAETIPVDFNSGSSSATKKRALLAENSAAYRIRSKEREQGGQGVVQEHSPAAQRDMTARTDCNRPALGGKLGVESLSPSALLTLAYTATANTGSQEPKEKELRRMDILSMLNQAASPASPPQASGINLIKQATKTSPFFKSITLLQNLKHLHGDTSKREAKTIHIPALGASANSF</sequence>
<name>A0A8H4RIF2_9HELO</name>
<dbReference type="Proteomes" id="UP000566819">
    <property type="component" value="Unassembled WGS sequence"/>
</dbReference>
<gene>
    <name evidence="2" type="ORF">G7Y89_g7505</name>
</gene>
<evidence type="ECO:0000313" key="3">
    <source>
        <dbReference type="Proteomes" id="UP000566819"/>
    </source>
</evidence>
<dbReference type="EMBL" id="JAAMPI010000530">
    <property type="protein sequence ID" value="KAF4630635.1"/>
    <property type="molecule type" value="Genomic_DNA"/>
</dbReference>
<accession>A0A8H4RIF2</accession>
<dbReference type="AlphaFoldDB" id="A0A8H4RIF2"/>
<proteinExistence type="predicted"/>
<reference evidence="2 3" key="1">
    <citation type="submission" date="2020-03" db="EMBL/GenBank/DDBJ databases">
        <title>Draft Genome Sequence of Cudoniella acicularis.</title>
        <authorList>
            <person name="Buettner E."/>
            <person name="Kellner H."/>
        </authorList>
    </citation>
    <scope>NUCLEOTIDE SEQUENCE [LARGE SCALE GENOMIC DNA]</scope>
    <source>
        <strain evidence="2 3">DSM 108380</strain>
    </source>
</reference>
<organism evidence="2 3">
    <name type="scientific">Cudoniella acicularis</name>
    <dbReference type="NCBI Taxonomy" id="354080"/>
    <lineage>
        <taxon>Eukaryota</taxon>
        <taxon>Fungi</taxon>
        <taxon>Dikarya</taxon>
        <taxon>Ascomycota</taxon>
        <taxon>Pezizomycotina</taxon>
        <taxon>Leotiomycetes</taxon>
        <taxon>Helotiales</taxon>
        <taxon>Tricladiaceae</taxon>
        <taxon>Cudoniella</taxon>
    </lineage>
</organism>
<protein>
    <submittedName>
        <fullName evidence="2">Uncharacterized protein</fullName>
    </submittedName>
</protein>
<feature type="region of interest" description="Disordered" evidence="1">
    <location>
        <begin position="225"/>
        <end position="246"/>
    </location>
</feature>
<evidence type="ECO:0000313" key="2">
    <source>
        <dbReference type="EMBL" id="KAF4630635.1"/>
    </source>
</evidence>